<feature type="non-terminal residue" evidence="2">
    <location>
        <position position="1"/>
    </location>
</feature>
<accession>A0A1B6MUX9</accession>
<proteinExistence type="predicted"/>
<organism evidence="2">
    <name type="scientific">Graphocephala atropunctata</name>
    <dbReference type="NCBI Taxonomy" id="36148"/>
    <lineage>
        <taxon>Eukaryota</taxon>
        <taxon>Metazoa</taxon>
        <taxon>Ecdysozoa</taxon>
        <taxon>Arthropoda</taxon>
        <taxon>Hexapoda</taxon>
        <taxon>Insecta</taxon>
        <taxon>Pterygota</taxon>
        <taxon>Neoptera</taxon>
        <taxon>Paraneoptera</taxon>
        <taxon>Hemiptera</taxon>
        <taxon>Auchenorrhyncha</taxon>
        <taxon>Membracoidea</taxon>
        <taxon>Cicadellidae</taxon>
        <taxon>Cicadellinae</taxon>
        <taxon>Cicadellini</taxon>
        <taxon>Graphocephala</taxon>
    </lineage>
</organism>
<evidence type="ECO:0000313" key="2">
    <source>
        <dbReference type="EMBL" id="JAT39723.1"/>
    </source>
</evidence>
<evidence type="ECO:0000259" key="1">
    <source>
        <dbReference type="Pfam" id="PF20502"/>
    </source>
</evidence>
<dbReference type="EMBL" id="GEBQ01000254">
    <property type="protein sequence ID" value="JAT39723.1"/>
    <property type="molecule type" value="Transcribed_RNA"/>
</dbReference>
<sequence length="283" mass="31637">DSARKQINCLLIESLFDFIGLLGSTVTDLPPTFWGPRFGKLVALCVFRRHEVGFDWRRCENTKVRSLPDTLREVLRTVTEYLHPNHLQDLYNQLSQLMKTDCQATMERVALLWQGLAALEQGEIQYVRGLGTLHRSNVLQHVRRGCSWNGSTLLRGIYSSLFDSDGNILQPDSSVINLTKELLSFAILLDTDVNIALSCILDSTAAHNPGSSAPITRGQHFLLLFKDQLVTLLLTDPTTSVKLLLELPSADSIHVVLLLLNSCRYLASKKLTNRATEPLVEAV</sequence>
<dbReference type="Pfam" id="PF20502">
    <property type="entry name" value="DNAPKcs_CC1-2"/>
    <property type="match status" value="1"/>
</dbReference>
<reference evidence="2" key="1">
    <citation type="submission" date="2015-11" db="EMBL/GenBank/DDBJ databases">
        <title>De novo transcriptome assembly of four potential Pierce s Disease insect vectors from Arizona vineyards.</title>
        <authorList>
            <person name="Tassone E.E."/>
        </authorList>
    </citation>
    <scope>NUCLEOTIDE SEQUENCE</scope>
</reference>
<feature type="non-terminal residue" evidence="2">
    <location>
        <position position="283"/>
    </location>
</feature>
<dbReference type="AlphaFoldDB" id="A0A1B6MUX9"/>
<protein>
    <recommendedName>
        <fullName evidence="1">DNA-dependent protein kinase catalytic subunit CC1/2 domain-containing protein</fullName>
    </recommendedName>
</protein>
<gene>
    <name evidence="2" type="ORF">g.33879</name>
</gene>
<name>A0A1B6MUX9_9HEMI</name>
<dbReference type="InterPro" id="IPR046803">
    <property type="entry name" value="DNAPKcs_CC1-2"/>
</dbReference>
<feature type="domain" description="DNA-dependent protein kinase catalytic subunit CC1/2" evidence="1">
    <location>
        <begin position="29"/>
        <end position="263"/>
    </location>
</feature>